<dbReference type="OMA" id="TYPCIVI"/>
<comment type="caution">
    <text evidence="1">The sequence shown here is derived from an EMBL/GenBank/DDBJ whole genome shotgun (WGS) entry which is preliminary data.</text>
</comment>
<dbReference type="Proteomes" id="UP000002173">
    <property type="component" value="Chromosome 3"/>
</dbReference>
<gene>
    <name evidence="1" type="ORF">BBOV_III008400</name>
</gene>
<accession>A7APB6</accession>
<keyword evidence="2" id="KW-1185">Reference proteome</keyword>
<reference evidence="1 2" key="1">
    <citation type="journal article" date="2007" name="PLoS Pathog.">
        <title>Genome sequence of Babesia bovis and comparative analysis of apicomplexan hemoprotozoa.</title>
        <authorList>
            <person name="Brayton K.A."/>
            <person name="Lau A.O.T."/>
            <person name="Herndon D.R."/>
            <person name="Hannick L."/>
            <person name="Kappmeyer L.S."/>
            <person name="Berens S.J."/>
            <person name="Bidwell S.L."/>
            <person name="Brown W.C."/>
            <person name="Crabtree J."/>
            <person name="Fadrosh D."/>
            <person name="Feldblum T."/>
            <person name="Forberger H.A."/>
            <person name="Haas B.J."/>
            <person name="Howell J.M."/>
            <person name="Khouri H."/>
            <person name="Koo H."/>
            <person name="Mann D.J."/>
            <person name="Norimine J."/>
            <person name="Paulsen I.T."/>
            <person name="Radune D."/>
            <person name="Ren Q."/>
            <person name="Smith R.K. Jr."/>
            <person name="Suarez C.E."/>
            <person name="White O."/>
            <person name="Wortman J.R."/>
            <person name="Knowles D.P. Jr."/>
            <person name="McElwain T.F."/>
            <person name="Nene V.M."/>
        </authorList>
    </citation>
    <scope>NUCLEOTIDE SEQUENCE [LARGE SCALE GENOMIC DNA]</scope>
    <source>
        <strain evidence="1">T2Bo</strain>
    </source>
</reference>
<evidence type="ECO:0000313" key="2">
    <source>
        <dbReference type="Proteomes" id="UP000002173"/>
    </source>
</evidence>
<dbReference type="EMBL" id="AAXT01000001">
    <property type="protein sequence ID" value="EDO08400.1"/>
    <property type="molecule type" value="Genomic_DNA"/>
</dbReference>
<dbReference type="AlphaFoldDB" id="A7APB6"/>
<dbReference type="InParanoid" id="A7APB6"/>
<name>A7APB6_BABBO</name>
<proteinExistence type="predicted"/>
<dbReference type="KEGG" id="bbo:BBOV_III008400"/>
<dbReference type="eggNOG" id="ENOG502TN6W">
    <property type="taxonomic scope" value="Eukaryota"/>
</dbReference>
<protein>
    <submittedName>
        <fullName evidence="1">Uncharacterized protein</fullName>
    </submittedName>
</protein>
<sequence>MPTVPLGLSKLKCGEIVIGVPQRWNDDGGITVDIGAETPLIVDEETLVFLGANERRRLESILVSLGANKTAPQKSLDDMINDTITLAGRIPERKRKTMITPKILGPQDAIKDMESTHLLSYDLGVCGEIKPRSVDTPHIAGRKQPHCWFRDDQMEFLITDIDIYGHAVKGEIWSPSIVERRRQAYMALAVESVKPSSSITAYKALIKERDGDLLRLQFVDEHLRGFNVFAIANPKDKENDTVMVYLAACDPALQHVYCTRKSVSNEQLRAESLKLLYDEIIFHYVKTGKWFRACYEINLDDSLQLRIVGKNANDYDHSALIFLHQMPYFSPEGILNETFRQLNEPNDHFIYHDIMINVGKLNYGFNYDNTMFVRIHEFKTPSLSRNNVTKKTLKSVSCIELSTLNICKPEGTLLEGFKKLTQQTLDDLKELRINTSYPCMILGQDDGYLYLAVNYTRKDNFSLEDPYLVGIMRIIPKSKLLPPGSFVHGRVLNISQHLVNRQYLENHSEVGGHDSFQYTAFTYWLNKINEGKQVYGISRFELQKTLNLVWMDGLCLPAPGSPQYDKFFALQPLMTEAQLTHTVDESLTPFCTEDFIKPTVESDGQPMAPESITTAFLKAMKRKQREAEHHKQLPIDMKEFGTFVLRYDDEGEDAMAAAPCFYIHNRELRLAMIESQLTRHALRKFKRTIEMSRMSTEGEIKSFFYDSKGRSFYEILQGIRNPMYRRSLKPNDAFQFERNIKLLLSGIQDFYLESIYDATDREQLIFASLVPRSGKTGDFVQMDELSEFDHYLRNDFVMDPQAKDSLRRVLSILTHPNNSLMAHMRHRHRTIEDDVFYSYRKMLHYDTWEDYKMPEEELDKIDPFHGPTSPLPPISELVTDPEDLATQLHKRGYGPAKSLYSLCLRMHRTPVSDYVERSLVRMNEDQEQRLDATITPEDIDEYVREELKNSESTDSTIDNKPRKVRITAQEWRKLNKLQTGFNAEELKEYLREIKAFQPVHGVRLPIL</sequence>
<dbReference type="VEuPathDB" id="PiroplasmaDB:BBOV_III008400"/>
<evidence type="ECO:0000313" key="1">
    <source>
        <dbReference type="EMBL" id="EDO08400.1"/>
    </source>
</evidence>
<dbReference type="GeneID" id="5480220"/>
<organism evidence="1 2">
    <name type="scientific">Babesia bovis</name>
    <dbReference type="NCBI Taxonomy" id="5865"/>
    <lineage>
        <taxon>Eukaryota</taxon>
        <taxon>Sar</taxon>
        <taxon>Alveolata</taxon>
        <taxon>Apicomplexa</taxon>
        <taxon>Aconoidasida</taxon>
        <taxon>Piroplasmida</taxon>
        <taxon>Babesiidae</taxon>
        <taxon>Babesia</taxon>
    </lineage>
</organism>